<feature type="transmembrane region" description="Helical" evidence="1">
    <location>
        <begin position="6"/>
        <end position="24"/>
    </location>
</feature>
<evidence type="ECO:0000313" key="2">
    <source>
        <dbReference type="EMBL" id="JAH04354.1"/>
    </source>
</evidence>
<name>A0A0E9PIM3_ANGAN</name>
<feature type="transmembrane region" description="Helical" evidence="1">
    <location>
        <begin position="36"/>
        <end position="55"/>
    </location>
</feature>
<reference evidence="2" key="1">
    <citation type="submission" date="2014-11" db="EMBL/GenBank/DDBJ databases">
        <authorList>
            <person name="Amaro Gonzalez C."/>
        </authorList>
    </citation>
    <scope>NUCLEOTIDE SEQUENCE</scope>
</reference>
<dbReference type="EMBL" id="GBXM01104223">
    <property type="protein sequence ID" value="JAH04354.1"/>
    <property type="molecule type" value="Transcribed_RNA"/>
</dbReference>
<accession>A0A0E9PIM3</accession>
<sequence>MDFQRQYLRFMILCFMYFYVFAYTEHVPTIPDIIRIIIRFLTMLFCLYSIIMHVYL</sequence>
<reference evidence="2" key="2">
    <citation type="journal article" date="2015" name="Fish Shellfish Immunol.">
        <title>Early steps in the European eel (Anguilla anguilla)-Vibrio vulnificus interaction in the gills: Role of the RtxA13 toxin.</title>
        <authorList>
            <person name="Callol A."/>
            <person name="Pajuelo D."/>
            <person name="Ebbesson L."/>
            <person name="Teles M."/>
            <person name="MacKenzie S."/>
            <person name="Amaro C."/>
        </authorList>
    </citation>
    <scope>NUCLEOTIDE SEQUENCE</scope>
</reference>
<dbReference type="AlphaFoldDB" id="A0A0E9PIM3"/>
<protein>
    <submittedName>
        <fullName evidence="2">Uncharacterized protein</fullName>
    </submittedName>
</protein>
<keyword evidence="1" id="KW-0812">Transmembrane</keyword>
<evidence type="ECO:0000256" key="1">
    <source>
        <dbReference type="SAM" id="Phobius"/>
    </source>
</evidence>
<keyword evidence="1" id="KW-0472">Membrane</keyword>
<proteinExistence type="predicted"/>
<keyword evidence="1" id="KW-1133">Transmembrane helix</keyword>
<organism evidence="2">
    <name type="scientific">Anguilla anguilla</name>
    <name type="common">European freshwater eel</name>
    <name type="synonym">Muraena anguilla</name>
    <dbReference type="NCBI Taxonomy" id="7936"/>
    <lineage>
        <taxon>Eukaryota</taxon>
        <taxon>Metazoa</taxon>
        <taxon>Chordata</taxon>
        <taxon>Craniata</taxon>
        <taxon>Vertebrata</taxon>
        <taxon>Euteleostomi</taxon>
        <taxon>Actinopterygii</taxon>
        <taxon>Neopterygii</taxon>
        <taxon>Teleostei</taxon>
        <taxon>Anguilliformes</taxon>
        <taxon>Anguillidae</taxon>
        <taxon>Anguilla</taxon>
    </lineage>
</organism>